<proteinExistence type="predicted"/>
<dbReference type="EnsemblMetazoa" id="G2608.2">
    <property type="protein sequence ID" value="G2608.2:cds"/>
    <property type="gene ID" value="G2608"/>
</dbReference>
<evidence type="ECO:0000313" key="1">
    <source>
        <dbReference type="EMBL" id="EKC36097.1"/>
    </source>
</evidence>
<dbReference type="Proteomes" id="UP000005408">
    <property type="component" value="Unassembled WGS sequence"/>
</dbReference>
<gene>
    <name evidence="1" type="ORF">CGI_10024819</name>
</gene>
<dbReference type="AlphaFoldDB" id="K1QH48"/>
<dbReference type="EnsemblMetazoa" id="G2608.3">
    <property type="protein sequence ID" value="G2608.3:cds"/>
    <property type="gene ID" value="G2608"/>
</dbReference>
<evidence type="ECO:0000313" key="3">
    <source>
        <dbReference type="Proteomes" id="UP000005408"/>
    </source>
</evidence>
<evidence type="ECO:0000313" key="2">
    <source>
        <dbReference type="EnsemblMetazoa" id="G2608.1:cds"/>
    </source>
</evidence>
<keyword evidence="3" id="KW-1185">Reference proteome</keyword>
<organism evidence="1">
    <name type="scientific">Magallana gigas</name>
    <name type="common">Pacific oyster</name>
    <name type="synonym">Crassostrea gigas</name>
    <dbReference type="NCBI Taxonomy" id="29159"/>
    <lineage>
        <taxon>Eukaryota</taxon>
        <taxon>Metazoa</taxon>
        <taxon>Spiralia</taxon>
        <taxon>Lophotrochozoa</taxon>
        <taxon>Mollusca</taxon>
        <taxon>Bivalvia</taxon>
        <taxon>Autobranchia</taxon>
        <taxon>Pteriomorphia</taxon>
        <taxon>Ostreida</taxon>
        <taxon>Ostreoidea</taxon>
        <taxon>Ostreidae</taxon>
        <taxon>Magallana</taxon>
    </lineage>
</organism>
<accession>K1QH48</accession>
<sequence>MLIKYSRSERKRMEEEVALDFYFKGMPFGKSTKEHNVNSVAIRAFHTMTMSAYEPSKNHIIPKALLETDV</sequence>
<name>K1QH48_MAGGI</name>
<dbReference type="HOGENOM" id="CLU_2760304_0_0_1"/>
<dbReference type="EMBL" id="JH816692">
    <property type="protein sequence ID" value="EKC36097.1"/>
    <property type="molecule type" value="Genomic_DNA"/>
</dbReference>
<dbReference type="EnsemblMetazoa" id="G2608.1">
    <property type="protein sequence ID" value="G2608.1:cds"/>
    <property type="gene ID" value="G2608"/>
</dbReference>
<reference evidence="1" key="1">
    <citation type="journal article" date="2012" name="Nature">
        <title>The oyster genome reveals stress adaptation and complexity of shell formation.</title>
        <authorList>
            <person name="Zhang G."/>
            <person name="Fang X."/>
            <person name="Guo X."/>
            <person name="Li L."/>
            <person name="Luo R."/>
            <person name="Xu F."/>
            <person name="Yang P."/>
            <person name="Zhang L."/>
            <person name="Wang X."/>
            <person name="Qi H."/>
            <person name="Xiong Z."/>
            <person name="Que H."/>
            <person name="Xie Y."/>
            <person name="Holland P.W."/>
            <person name="Paps J."/>
            <person name="Zhu Y."/>
            <person name="Wu F."/>
            <person name="Chen Y."/>
            <person name="Wang J."/>
            <person name="Peng C."/>
            <person name="Meng J."/>
            <person name="Yang L."/>
            <person name="Liu J."/>
            <person name="Wen B."/>
            <person name="Zhang N."/>
            <person name="Huang Z."/>
            <person name="Zhu Q."/>
            <person name="Feng Y."/>
            <person name="Mount A."/>
            <person name="Hedgecock D."/>
            <person name="Xu Z."/>
            <person name="Liu Y."/>
            <person name="Domazet-Loso T."/>
            <person name="Du Y."/>
            <person name="Sun X."/>
            <person name="Zhang S."/>
            <person name="Liu B."/>
            <person name="Cheng P."/>
            <person name="Jiang X."/>
            <person name="Li J."/>
            <person name="Fan D."/>
            <person name="Wang W."/>
            <person name="Fu W."/>
            <person name="Wang T."/>
            <person name="Wang B."/>
            <person name="Zhang J."/>
            <person name="Peng Z."/>
            <person name="Li Y."/>
            <person name="Li N."/>
            <person name="Wang J."/>
            <person name="Chen M."/>
            <person name="He Y."/>
            <person name="Tan F."/>
            <person name="Song X."/>
            <person name="Zheng Q."/>
            <person name="Huang R."/>
            <person name="Yang H."/>
            <person name="Du X."/>
            <person name="Chen L."/>
            <person name="Yang M."/>
            <person name="Gaffney P.M."/>
            <person name="Wang S."/>
            <person name="Luo L."/>
            <person name="She Z."/>
            <person name="Ming Y."/>
            <person name="Huang W."/>
            <person name="Zhang S."/>
            <person name="Huang B."/>
            <person name="Zhang Y."/>
            <person name="Qu T."/>
            <person name="Ni P."/>
            <person name="Miao G."/>
            <person name="Wang J."/>
            <person name="Wang Q."/>
            <person name="Steinberg C.E."/>
            <person name="Wang H."/>
            <person name="Li N."/>
            <person name="Qian L."/>
            <person name="Zhang G."/>
            <person name="Li Y."/>
            <person name="Yang H."/>
            <person name="Liu X."/>
            <person name="Wang J."/>
            <person name="Yin Y."/>
            <person name="Wang J."/>
        </authorList>
    </citation>
    <scope>NUCLEOTIDE SEQUENCE [LARGE SCALE GENOMIC DNA]</scope>
    <source>
        <strain evidence="1">05x7-T-G4-1.051#20</strain>
    </source>
</reference>
<reference evidence="2" key="2">
    <citation type="submission" date="2022-08" db="UniProtKB">
        <authorList>
            <consortium name="EnsemblMetazoa"/>
        </authorList>
    </citation>
    <scope>IDENTIFICATION</scope>
    <source>
        <strain evidence="2">05x7-T-G4-1.051#20</strain>
    </source>
</reference>
<protein>
    <submittedName>
        <fullName evidence="1 2">Uncharacterized protein</fullName>
    </submittedName>
</protein>